<dbReference type="GO" id="GO:0005654">
    <property type="term" value="C:nucleoplasm"/>
    <property type="evidence" value="ECO:0007669"/>
    <property type="project" value="Ensembl"/>
</dbReference>
<feature type="compositionally biased region" description="Acidic residues" evidence="1">
    <location>
        <begin position="268"/>
        <end position="283"/>
    </location>
</feature>
<evidence type="ECO:0000313" key="3">
    <source>
        <dbReference type="Ensembl" id="ENSPTRP00000068671.1"/>
    </source>
</evidence>
<dbReference type="CTD" id="6949"/>
<dbReference type="FunCoup" id="A0A2I3RVL9">
    <property type="interactions" value="2794"/>
</dbReference>
<dbReference type="InParanoid" id="A0A2I3RVL9"/>
<sequence>MAEARKRRELLPLIYHHLLRAGYVRAAREVKEQSGQKCFLAQPVTLLDIYTHWQQTSELGRKRKAEEDAALQAKKTRVSDPISTSESSEEEEEAEAETAKATPRLASTNSSVLGADLPSSMKEKAKAETEKAGKTGNSMPHPATGKTVANLLSGKSPRKSAEPSANTTLVSETEEEGSVLAFGAAAKPGMVSAGQADSSSEDTSSSSDETDVEGKPSVKPAQVKASSVSTKESPARKAAPAPGKVGDVTPQVKGGALPPAKKAKKPEEESESSEEGSESEEEAPAGTRSQVKASEKILQVRAASAPAKGTPGKGATPAPHGKAGAVASQTKAGKPEEDSESSSEESSDSEEETPAAKALLQAKASGKTSQVGAASAPAKESPRKGAAPAPPGKTGPAVAKAQAGKREEDSQSSSEESDSEEEAPAQAKPSGKAPQVRAASAPAKESPRKGTAPAPPRKTGPAAAQVQVGKQEEDSGSSSEESDSDREALAAMNAAQVKPLGKSPQVKPASTMGMGPLGKGAGPVPPGKVGPATPSAQVGKWEEDSESSSEESSDSSDGEVPTAVAPAQEKSLGNILQAKPASSPAKGPPQKAGPVAVQVKAEKPMDNSESSEESSDSADSEEAPAVMTAAQAKPALKIPQTKACPKKTNTTASAKVAPVRVGTQAPRKAGTATSPAGSSPAVAGGTQRPAEDSSSSEESDSEEEKTGLAVTVGQAKSVGKGLQVKAASVPLKGSLGQGTAPVLPGKTGPTVTQVKAEKQEDSESSEEESDSEEAAASPAQVKTSVKKTQAKANPAAARAPSAKGTISAPGKVVTAAAQVKQRSPSKVKPPVRNPQNSTVLARGPASVPSVGKAVATAARAQTGPEEDSGSSEEESDSEEEVETLAQAKPSGKTPQIRAALAPAKESPRKGAAPTPPGKTGPSAAQAGKQDDSGSSSEESDSDGEAPAAVTSAQKDSNSKPARSKTLAPAPPERNTEGSSESSEEELPLTQVIKPPLIFVDPNRSPAGPAATPAQAQAASTPRKGRASESTARSSSSESEDEDVIPATQCLTPGIRTNVVTMPTAHPRIAPKASMAGASSSKESSRISDGKKQEGPATQVSKKNPASLPLTQATLKVLAQKASEAQPPVARTQPSSGVDSAVGTLPATSPQSSSVQAKGTNKLRKPKLPEVQQATKAPESSDDSEDSSDSSSGSEEDAEGPQGAKSAHTLGPTPSRTETLVEETAAESSEDDVVAPSQSLLSGYMTPGLTPANSQASKATPKLDSSPSVSSTLAAKDDPDGKQEAKPQQAAGMLSPKTGGKEAASGTTPQKSRKPKKGAGNPQASTLALQSNIAQCLLGQPWPLNEAQVQASVVKVLTELLEQERKKVVDTTKESSRKGWESRKRKLSGDQLAARTPRSKKKKKLGAREGGEASVSPEKTSTTSKGKAKRDKASGDVKEKKGKGSLGSQGAKDEPEEELQKGMGKVEGGDQSNPKSKKEKKKSDKRKKDKEKKEKKKKAKKASTKDSESPSQKKKKKKKKTAEQTV</sequence>
<feature type="compositionally biased region" description="Basic and acidic residues" evidence="1">
    <location>
        <begin position="1361"/>
        <end position="1381"/>
    </location>
</feature>
<evidence type="ECO:0000313" key="5">
    <source>
        <dbReference type="VGNC" id="VGNC:13606"/>
    </source>
</evidence>
<feature type="compositionally biased region" description="Polar residues" evidence="1">
    <location>
        <begin position="1145"/>
        <end position="1158"/>
    </location>
</feature>
<feature type="domain" description="Treacle protein" evidence="2">
    <location>
        <begin position="423"/>
        <end position="899"/>
    </location>
</feature>
<feature type="compositionally biased region" description="Polar residues" evidence="1">
    <location>
        <begin position="1095"/>
        <end position="1113"/>
    </location>
</feature>
<dbReference type="InterPro" id="IPR017859">
    <property type="entry name" value="Treacle"/>
</dbReference>
<feature type="compositionally biased region" description="Polar residues" evidence="1">
    <location>
        <begin position="950"/>
        <end position="960"/>
    </location>
</feature>
<feature type="compositionally biased region" description="Acidic residues" evidence="1">
    <location>
        <begin position="1219"/>
        <end position="1232"/>
    </location>
</feature>
<dbReference type="GO" id="GO:0097110">
    <property type="term" value="F:scaffold protein binding"/>
    <property type="evidence" value="ECO:0000318"/>
    <property type="project" value="GO_Central"/>
</dbReference>
<dbReference type="GO" id="GO:0042790">
    <property type="term" value="P:nucleolar large rRNA transcription by RNA polymerase I"/>
    <property type="evidence" value="ECO:0000318"/>
    <property type="project" value="GO_Central"/>
</dbReference>
<accession>A0A2I3RVL9</accession>
<reference evidence="3" key="2">
    <citation type="submission" date="2025-08" db="UniProtKB">
        <authorList>
            <consortium name="Ensembl"/>
        </authorList>
    </citation>
    <scope>IDENTIFICATION</scope>
</reference>
<feature type="region of interest" description="Disordered" evidence="1">
    <location>
        <begin position="57"/>
        <end position="1325"/>
    </location>
</feature>
<dbReference type="GO" id="GO:0014029">
    <property type="term" value="P:neural crest formation"/>
    <property type="evidence" value="ECO:0007669"/>
    <property type="project" value="Ensembl"/>
</dbReference>
<dbReference type="PROSITE" id="PS50896">
    <property type="entry name" value="LISH"/>
    <property type="match status" value="1"/>
</dbReference>
<reference evidence="3" key="3">
    <citation type="submission" date="2025-09" db="UniProtKB">
        <authorList>
            <consortium name="Ensembl"/>
        </authorList>
    </citation>
    <scope>IDENTIFICATION</scope>
</reference>
<feature type="compositionally biased region" description="Low complexity" evidence="1">
    <location>
        <begin position="1072"/>
        <end position="1081"/>
    </location>
</feature>
<feature type="compositionally biased region" description="Acidic residues" evidence="1">
    <location>
        <begin position="864"/>
        <end position="882"/>
    </location>
</feature>
<dbReference type="GO" id="GO:0001650">
    <property type="term" value="C:fibrillar center"/>
    <property type="evidence" value="ECO:0007669"/>
    <property type="project" value="Ensembl"/>
</dbReference>
<evidence type="ECO:0000313" key="4">
    <source>
        <dbReference type="Proteomes" id="UP000002277"/>
    </source>
</evidence>
<dbReference type="InterPro" id="IPR003993">
    <property type="entry name" value="Treacle_dom"/>
</dbReference>
<dbReference type="Pfam" id="PF03546">
    <property type="entry name" value="Treacle"/>
    <property type="match status" value="2"/>
</dbReference>
<feature type="compositionally biased region" description="Acidic residues" evidence="1">
    <location>
        <begin position="87"/>
        <end position="96"/>
    </location>
</feature>
<dbReference type="GO" id="GO:0030674">
    <property type="term" value="F:protein-macromolecule adaptor activity"/>
    <property type="evidence" value="ECO:0007669"/>
    <property type="project" value="Ensembl"/>
</dbReference>
<feature type="compositionally biased region" description="Polar residues" evidence="1">
    <location>
        <begin position="1250"/>
        <end position="1272"/>
    </location>
</feature>
<feature type="compositionally biased region" description="Acidic residues" evidence="1">
    <location>
        <begin position="543"/>
        <end position="557"/>
    </location>
</feature>
<protein>
    <submittedName>
        <fullName evidence="3">Treacle ribosome biosis factor 1</fullName>
    </submittedName>
</protein>
<feature type="compositionally biased region" description="Basic and acidic residues" evidence="1">
    <location>
        <begin position="1274"/>
        <end position="1284"/>
    </location>
</feature>
<evidence type="ECO:0000256" key="1">
    <source>
        <dbReference type="SAM" id="MobiDB-lite"/>
    </source>
</evidence>
<feature type="compositionally biased region" description="Low complexity" evidence="1">
    <location>
        <begin position="1004"/>
        <end position="1036"/>
    </location>
</feature>
<feature type="compositionally biased region" description="Acidic residues" evidence="1">
    <location>
        <begin position="694"/>
        <end position="703"/>
    </location>
</feature>
<dbReference type="PANTHER" id="PTHR20787:SF10">
    <property type="entry name" value="TREACLE PROTEIN"/>
    <property type="match status" value="1"/>
</dbReference>
<feature type="compositionally biased region" description="Acidic residues" evidence="1">
    <location>
        <begin position="609"/>
        <end position="622"/>
    </location>
</feature>
<feature type="compositionally biased region" description="Low complexity" evidence="1">
    <location>
        <begin position="577"/>
        <end position="592"/>
    </location>
</feature>
<dbReference type="GO" id="GO:0046982">
    <property type="term" value="F:protein heterodimerization activity"/>
    <property type="evidence" value="ECO:0007669"/>
    <property type="project" value="Ensembl"/>
</dbReference>
<feature type="compositionally biased region" description="Low complexity" evidence="1">
    <location>
        <begin position="790"/>
        <end position="803"/>
    </location>
</feature>
<dbReference type="Proteomes" id="UP000002277">
    <property type="component" value="Chromosome 5"/>
</dbReference>
<evidence type="ECO:0000259" key="2">
    <source>
        <dbReference type="Pfam" id="PF03546"/>
    </source>
</evidence>
<dbReference type="InterPro" id="IPR006594">
    <property type="entry name" value="LisH"/>
</dbReference>
<dbReference type="GeneTree" id="ENSGT00730000111382"/>
<dbReference type="Bgee" id="ENSPTRG00000017416">
    <property type="expression patterns" value="Expressed in hindlimb stylopod muscle and 21 other cell types or tissues"/>
</dbReference>
<feature type="compositionally biased region" description="Acidic residues" evidence="1">
    <location>
        <begin position="337"/>
        <end position="353"/>
    </location>
</feature>
<dbReference type="OMA" id="VYDTPRN"/>
<feature type="region of interest" description="Disordered" evidence="1">
    <location>
        <begin position="1359"/>
        <end position="1525"/>
    </location>
</feature>
<dbReference type="GeneID" id="471696"/>
<dbReference type="VGNC" id="VGNC:13606">
    <property type="gene designation" value="TCOF1"/>
</dbReference>
<feature type="compositionally biased region" description="Acidic residues" evidence="1">
    <location>
        <begin position="762"/>
        <end position="773"/>
    </location>
</feature>
<gene>
    <name evidence="3 5" type="primary">TCOF1</name>
</gene>
<organism evidence="3 4">
    <name type="scientific">Pan troglodytes</name>
    <name type="common">Chimpanzee</name>
    <dbReference type="NCBI Taxonomy" id="9598"/>
    <lineage>
        <taxon>Eukaryota</taxon>
        <taxon>Metazoa</taxon>
        <taxon>Chordata</taxon>
        <taxon>Craniata</taxon>
        <taxon>Vertebrata</taxon>
        <taxon>Euteleostomi</taxon>
        <taxon>Mammalia</taxon>
        <taxon>Eutheria</taxon>
        <taxon>Euarchontoglires</taxon>
        <taxon>Primates</taxon>
        <taxon>Haplorrhini</taxon>
        <taxon>Catarrhini</taxon>
        <taxon>Hominidae</taxon>
        <taxon>Pan</taxon>
    </lineage>
</organism>
<dbReference type="GO" id="GO:0014032">
    <property type="term" value="P:neural crest cell development"/>
    <property type="evidence" value="ECO:0007669"/>
    <property type="project" value="Ensembl"/>
</dbReference>
<feature type="compositionally biased region" description="Basic and acidic residues" evidence="1">
    <location>
        <begin position="1082"/>
        <end position="1093"/>
    </location>
</feature>
<dbReference type="GO" id="GO:0006417">
    <property type="term" value="P:regulation of translation"/>
    <property type="evidence" value="ECO:0007669"/>
    <property type="project" value="Ensembl"/>
</dbReference>
<proteinExistence type="predicted"/>
<dbReference type="SMART" id="SM00667">
    <property type="entry name" value="LisH"/>
    <property type="match status" value="1"/>
</dbReference>
<feature type="compositionally biased region" description="Acidic residues" evidence="1">
    <location>
        <begin position="1179"/>
        <end position="1198"/>
    </location>
</feature>
<dbReference type="GO" id="GO:0005730">
    <property type="term" value="C:nucleolus"/>
    <property type="evidence" value="ECO:0000318"/>
    <property type="project" value="GO_Central"/>
</dbReference>
<feature type="domain" description="Treacle protein" evidence="2">
    <location>
        <begin position="250"/>
        <end position="329"/>
    </location>
</feature>
<feature type="compositionally biased region" description="Basic and acidic residues" evidence="1">
    <location>
        <begin position="121"/>
        <end position="133"/>
    </location>
</feature>
<dbReference type="EMBL" id="AACZ04059120">
    <property type="status" value="NOT_ANNOTATED_CDS"/>
    <property type="molecule type" value="Genomic_DNA"/>
</dbReference>
<feature type="compositionally biased region" description="Low complexity" evidence="1">
    <location>
        <begin position="197"/>
        <end position="207"/>
    </location>
</feature>
<reference evidence="3 4" key="1">
    <citation type="journal article" date="2005" name="Nature">
        <title>Initial sequence of the chimpanzee genome and comparison with the human genome.</title>
        <authorList>
            <consortium name="Chimpanzee sequencing and analysis consortium"/>
        </authorList>
    </citation>
    <scope>NUCLEOTIDE SEQUENCE [LARGE SCALE GENOMIC DNA]</scope>
</reference>
<dbReference type="GO" id="GO:0005829">
    <property type="term" value="C:cytosol"/>
    <property type="evidence" value="ECO:0007669"/>
    <property type="project" value="Ensembl"/>
</dbReference>
<name>A0A2I3RVL9_PANTR</name>
<dbReference type="Ensembl" id="ENSPTRT00000107744.1">
    <property type="protein sequence ID" value="ENSPTRP00000068671.1"/>
    <property type="gene ID" value="ENSPTRG00000017416.7"/>
</dbReference>
<dbReference type="KEGG" id="ptr:471696"/>
<dbReference type="PRINTS" id="PR01503">
    <property type="entry name" value="TREACLE"/>
</dbReference>
<feature type="compositionally biased region" description="Basic residues" evidence="1">
    <location>
        <begin position="1474"/>
        <end position="1501"/>
    </location>
</feature>
<dbReference type="PANTHER" id="PTHR20787">
    <property type="entry name" value="TREACLE"/>
    <property type="match status" value="1"/>
</dbReference>
<keyword evidence="4" id="KW-1185">Reference proteome</keyword>